<comment type="caution">
    <text evidence="1">The sequence shown here is derived from an EMBL/GenBank/DDBJ whole genome shotgun (WGS) entry which is preliminary data.</text>
</comment>
<protein>
    <submittedName>
        <fullName evidence="1">6301_t:CDS:1</fullName>
    </submittedName>
</protein>
<accession>A0ACA9LVS9</accession>
<dbReference type="Proteomes" id="UP000789860">
    <property type="component" value="Unassembled WGS sequence"/>
</dbReference>
<proteinExistence type="predicted"/>
<keyword evidence="2" id="KW-1185">Reference proteome</keyword>
<dbReference type="EMBL" id="CAJVPM010007236">
    <property type="protein sequence ID" value="CAG8543479.1"/>
    <property type="molecule type" value="Genomic_DNA"/>
</dbReference>
<name>A0ACA9LVS9_9GLOM</name>
<evidence type="ECO:0000313" key="2">
    <source>
        <dbReference type="Proteomes" id="UP000789860"/>
    </source>
</evidence>
<evidence type="ECO:0000313" key="1">
    <source>
        <dbReference type="EMBL" id="CAG8543479.1"/>
    </source>
</evidence>
<organism evidence="1 2">
    <name type="scientific">Scutellospora calospora</name>
    <dbReference type="NCBI Taxonomy" id="85575"/>
    <lineage>
        <taxon>Eukaryota</taxon>
        <taxon>Fungi</taxon>
        <taxon>Fungi incertae sedis</taxon>
        <taxon>Mucoromycota</taxon>
        <taxon>Glomeromycotina</taxon>
        <taxon>Glomeromycetes</taxon>
        <taxon>Diversisporales</taxon>
        <taxon>Gigasporaceae</taxon>
        <taxon>Scutellospora</taxon>
    </lineage>
</organism>
<gene>
    <name evidence="1" type="ORF">SCALOS_LOCUS4926</name>
</gene>
<reference evidence="1" key="1">
    <citation type="submission" date="2021-06" db="EMBL/GenBank/DDBJ databases">
        <authorList>
            <person name="Kallberg Y."/>
            <person name="Tangrot J."/>
            <person name="Rosling A."/>
        </authorList>
    </citation>
    <scope>NUCLEOTIDE SEQUENCE</scope>
    <source>
        <strain evidence="1">AU212A</strain>
    </source>
</reference>
<sequence>MDIKIKGHYDFTNSLLNRTALRYTCDRNYFETSYDISSNSLNKSRNNFQDNSVKFFKFVIDETESPKKVFLKTWIDNWAEEKNIFNKTDKIRECKMCYALTFAKKYCEYCIRGYLARNYSKWTSGVDEIDKLIQKCQEKTIRPDYIVEWILFENFSKLVFKTSRSCANVYLTVWRSGQYDK</sequence>